<organism evidence="1 2">
    <name type="scientific">Liquorilactobacillus vini DSM 20605</name>
    <dbReference type="NCBI Taxonomy" id="1133569"/>
    <lineage>
        <taxon>Bacteria</taxon>
        <taxon>Bacillati</taxon>
        <taxon>Bacillota</taxon>
        <taxon>Bacilli</taxon>
        <taxon>Lactobacillales</taxon>
        <taxon>Lactobacillaceae</taxon>
        <taxon>Liquorilactobacillus</taxon>
    </lineage>
</organism>
<evidence type="ECO:0000313" key="2">
    <source>
        <dbReference type="Proteomes" id="UP000051576"/>
    </source>
</evidence>
<reference evidence="1 2" key="1">
    <citation type="journal article" date="2015" name="Genome Announc.">
        <title>Expanding the biotechnology potential of lactobacilli through comparative genomics of 213 strains and associated genera.</title>
        <authorList>
            <person name="Sun Z."/>
            <person name="Harris H.M."/>
            <person name="McCann A."/>
            <person name="Guo C."/>
            <person name="Argimon S."/>
            <person name="Zhang W."/>
            <person name="Yang X."/>
            <person name="Jeffery I.B."/>
            <person name="Cooney J.C."/>
            <person name="Kagawa T.F."/>
            <person name="Liu W."/>
            <person name="Song Y."/>
            <person name="Salvetti E."/>
            <person name="Wrobel A."/>
            <person name="Rasinkangas P."/>
            <person name="Parkhill J."/>
            <person name="Rea M.C."/>
            <person name="O'Sullivan O."/>
            <person name="Ritari J."/>
            <person name="Douillard F.P."/>
            <person name="Paul Ross R."/>
            <person name="Yang R."/>
            <person name="Briner A.E."/>
            <person name="Felis G.E."/>
            <person name="de Vos W.M."/>
            <person name="Barrangou R."/>
            <person name="Klaenhammer T.R."/>
            <person name="Caufield P.W."/>
            <person name="Cui Y."/>
            <person name="Zhang H."/>
            <person name="O'Toole P.W."/>
        </authorList>
    </citation>
    <scope>NUCLEOTIDE SEQUENCE [LARGE SCALE GENOMIC DNA]</scope>
    <source>
        <strain evidence="1 2">DSM 20605</strain>
    </source>
</reference>
<evidence type="ECO:0008006" key="3">
    <source>
        <dbReference type="Google" id="ProtNLM"/>
    </source>
</evidence>
<dbReference type="Proteomes" id="UP000051576">
    <property type="component" value="Unassembled WGS sequence"/>
</dbReference>
<keyword evidence="2" id="KW-1185">Reference proteome</keyword>
<dbReference type="RefSeq" id="WP_010580110.1">
    <property type="nucleotide sequence ID" value="NZ_AHYZ01000060.1"/>
</dbReference>
<gene>
    <name evidence="1" type="ORF">FD21_GL000049</name>
</gene>
<comment type="caution">
    <text evidence="1">The sequence shown here is derived from an EMBL/GenBank/DDBJ whole genome shotgun (WGS) entry which is preliminary data.</text>
</comment>
<proteinExistence type="predicted"/>
<accession>A0A0R2CEJ6</accession>
<evidence type="ECO:0000313" key="1">
    <source>
        <dbReference type="EMBL" id="KRM89754.1"/>
    </source>
</evidence>
<dbReference type="PATRIC" id="fig|1133569.4.peg.50"/>
<dbReference type="InterPro" id="IPR036390">
    <property type="entry name" value="WH_DNA-bd_sf"/>
</dbReference>
<dbReference type="STRING" id="1133569.FD21_GL000049"/>
<name>A0A0R2CEJ6_9LACO</name>
<dbReference type="SUPFAM" id="SSF46785">
    <property type="entry name" value="Winged helix' DNA-binding domain"/>
    <property type="match status" value="1"/>
</dbReference>
<dbReference type="EMBL" id="AYYX01000001">
    <property type="protein sequence ID" value="KRM89754.1"/>
    <property type="molecule type" value="Genomic_DNA"/>
</dbReference>
<sequence length="158" mass="18631">MQKNDSVFYDLDNWDDSRLLFTEILGKCNGLALLIPRDILKKMILSNEKFSFFLSFKNKVLLENIYRQQIISTAIRPSERVIKQLLFWGEKFCSQAENGDRILPKWITVHDMAVSASTTDRTVRRIFGELASRNLVTRVGYKEKRLKQQLFIEYKDFN</sequence>
<protein>
    <recommendedName>
        <fullName evidence="3">HTH crp-type domain-containing protein</fullName>
    </recommendedName>
</protein>
<dbReference type="AlphaFoldDB" id="A0A0R2CEJ6"/>